<dbReference type="KEGG" id="dci:103516935"/>
<dbReference type="RefSeq" id="XP_008480147.1">
    <property type="nucleotide sequence ID" value="XM_008481925.1"/>
</dbReference>
<feature type="non-terminal residue" evidence="10">
    <location>
        <position position="337"/>
    </location>
</feature>
<dbReference type="CDD" id="cd20339">
    <property type="entry name" value="BRcat_RBR_RNF216"/>
    <property type="match status" value="1"/>
</dbReference>
<evidence type="ECO:0000259" key="8">
    <source>
        <dbReference type="PROSITE" id="PS51873"/>
    </source>
</evidence>
<dbReference type="InterPro" id="IPR051628">
    <property type="entry name" value="LUBAC_E3_Ligases"/>
</dbReference>
<evidence type="ECO:0000256" key="2">
    <source>
        <dbReference type="ARBA" id="ARBA00022679"/>
    </source>
</evidence>
<dbReference type="OMA" id="FENCSAM"/>
<protein>
    <submittedName>
        <fullName evidence="10">E3 ubiquitin-protein ligase RNF216-like</fullName>
    </submittedName>
</protein>
<dbReference type="PaxDb" id="121845-A0A1S3DEQ1"/>
<keyword evidence="5" id="KW-0863">Zinc-finger</keyword>
<dbReference type="STRING" id="121845.A0A1S3DEQ1"/>
<organism evidence="9 10">
    <name type="scientific">Diaphorina citri</name>
    <name type="common">Asian citrus psyllid</name>
    <dbReference type="NCBI Taxonomy" id="121845"/>
    <lineage>
        <taxon>Eukaryota</taxon>
        <taxon>Metazoa</taxon>
        <taxon>Ecdysozoa</taxon>
        <taxon>Arthropoda</taxon>
        <taxon>Hexapoda</taxon>
        <taxon>Insecta</taxon>
        <taxon>Pterygota</taxon>
        <taxon>Neoptera</taxon>
        <taxon>Paraneoptera</taxon>
        <taxon>Hemiptera</taxon>
        <taxon>Sternorrhyncha</taxon>
        <taxon>Psylloidea</taxon>
        <taxon>Psyllidae</taxon>
        <taxon>Diaphorininae</taxon>
        <taxon>Diaphorina</taxon>
    </lineage>
</organism>
<evidence type="ECO:0000256" key="6">
    <source>
        <dbReference type="ARBA" id="ARBA00022786"/>
    </source>
</evidence>
<keyword evidence="9" id="KW-1185">Reference proteome</keyword>
<accession>A0A1S3DEQ1</accession>
<evidence type="ECO:0000313" key="9">
    <source>
        <dbReference type="Proteomes" id="UP000079169"/>
    </source>
</evidence>
<name>A0A1S3DEQ1_DIACI</name>
<dbReference type="Gene3D" id="1.20.120.1750">
    <property type="match status" value="1"/>
</dbReference>
<gene>
    <name evidence="10" type="primary">LOC103516935</name>
</gene>
<dbReference type="SUPFAM" id="SSF57850">
    <property type="entry name" value="RING/U-box"/>
    <property type="match status" value="2"/>
</dbReference>
<dbReference type="GO" id="GO:0008270">
    <property type="term" value="F:zinc ion binding"/>
    <property type="evidence" value="ECO:0007669"/>
    <property type="project" value="UniProtKB-KW"/>
</dbReference>
<dbReference type="InterPro" id="IPR044066">
    <property type="entry name" value="TRIAD_supradom"/>
</dbReference>
<proteinExistence type="predicted"/>
<keyword evidence="2" id="KW-0808">Transferase</keyword>
<evidence type="ECO:0000256" key="4">
    <source>
        <dbReference type="ARBA" id="ARBA00022737"/>
    </source>
</evidence>
<keyword evidence="7" id="KW-0862">Zinc</keyword>
<sequence>MGKTHADHSMHYLTGRFSMKAEVLESTLKKNKYCLVDTVFELEKMMPVHGSHCCHHAHGHRHQRLSIVQRSEPKEINTAFLQEVAYIEHEEEIEDYLITMAICREYKFEQAKEQGMLCQCECCFDTEILADETFSCTNGHLFCEPCLQKFANIRIGNADFSFPCMSADCTGGEFSLSTLQAAMEPREFSSLIRRKQLEDIKKAGIQDVESCPFCGFTNIVQEDSKVFVCLDDECRKESCRKCQRESHIPFECGELEKTNDRCRKFVEDKLSEALIRECYKCHRKFVKENTGCNHITCPVCGAHMCYVCRQPLDPKRIYQHFVGQGGSDTKKCPLFSN</sequence>
<dbReference type="GO" id="GO:0016740">
    <property type="term" value="F:transferase activity"/>
    <property type="evidence" value="ECO:0007669"/>
    <property type="project" value="UniProtKB-KW"/>
</dbReference>
<evidence type="ECO:0000256" key="7">
    <source>
        <dbReference type="ARBA" id="ARBA00022833"/>
    </source>
</evidence>
<feature type="domain" description="RING-type" evidence="8">
    <location>
        <begin position="116"/>
        <end position="332"/>
    </location>
</feature>
<evidence type="ECO:0000256" key="1">
    <source>
        <dbReference type="ARBA" id="ARBA00004906"/>
    </source>
</evidence>
<keyword evidence="4" id="KW-0677">Repeat</keyword>
<dbReference type="Proteomes" id="UP000079169">
    <property type="component" value="Unplaced"/>
</dbReference>
<keyword evidence="6" id="KW-0833">Ubl conjugation pathway</keyword>
<dbReference type="Pfam" id="PF26200">
    <property type="entry name" value="Rcat_RNF216"/>
    <property type="match status" value="1"/>
</dbReference>
<dbReference type="Gene3D" id="3.30.40.10">
    <property type="entry name" value="Zinc/RING finger domain, C3HC4 (zinc finger)"/>
    <property type="match status" value="1"/>
</dbReference>
<dbReference type="GeneID" id="103516935"/>
<dbReference type="AlphaFoldDB" id="A0A1S3DEQ1"/>
<dbReference type="InterPro" id="IPR047545">
    <property type="entry name" value="BRcat_RBR_RNF216"/>
</dbReference>
<comment type="pathway">
    <text evidence="1">Protein modification; protein ubiquitination.</text>
</comment>
<dbReference type="PANTHER" id="PTHR22770:SF47">
    <property type="entry name" value="E3 UBIQUITIN-PROTEIN LIGASE RNF216"/>
    <property type="match status" value="1"/>
</dbReference>
<dbReference type="PANTHER" id="PTHR22770">
    <property type="entry name" value="UBIQUITIN CONJUGATING ENZYME 7 INTERACTING PROTEIN-RELATED"/>
    <property type="match status" value="1"/>
</dbReference>
<reference evidence="10" key="1">
    <citation type="submission" date="2025-08" db="UniProtKB">
        <authorList>
            <consortium name="RefSeq"/>
        </authorList>
    </citation>
    <scope>IDENTIFICATION</scope>
</reference>
<evidence type="ECO:0000256" key="3">
    <source>
        <dbReference type="ARBA" id="ARBA00022723"/>
    </source>
</evidence>
<dbReference type="PROSITE" id="PS51873">
    <property type="entry name" value="TRIAD"/>
    <property type="match status" value="1"/>
</dbReference>
<evidence type="ECO:0000256" key="5">
    <source>
        <dbReference type="ARBA" id="ARBA00022771"/>
    </source>
</evidence>
<evidence type="ECO:0000313" key="10">
    <source>
        <dbReference type="RefSeq" id="XP_008480147.1"/>
    </source>
</evidence>
<dbReference type="InterPro" id="IPR013083">
    <property type="entry name" value="Znf_RING/FYVE/PHD"/>
</dbReference>
<keyword evidence="3" id="KW-0479">Metal-binding</keyword>